<organism evidence="2 3">
    <name type="scientific">Halteria grandinella</name>
    <dbReference type="NCBI Taxonomy" id="5974"/>
    <lineage>
        <taxon>Eukaryota</taxon>
        <taxon>Sar</taxon>
        <taxon>Alveolata</taxon>
        <taxon>Ciliophora</taxon>
        <taxon>Intramacronucleata</taxon>
        <taxon>Spirotrichea</taxon>
        <taxon>Stichotrichia</taxon>
        <taxon>Sporadotrichida</taxon>
        <taxon>Halteriidae</taxon>
        <taxon>Halteria</taxon>
    </lineage>
</organism>
<feature type="transmembrane region" description="Helical" evidence="1">
    <location>
        <begin position="6"/>
        <end position="27"/>
    </location>
</feature>
<feature type="transmembrane region" description="Helical" evidence="1">
    <location>
        <begin position="68"/>
        <end position="90"/>
    </location>
</feature>
<evidence type="ECO:0000256" key="1">
    <source>
        <dbReference type="SAM" id="Phobius"/>
    </source>
</evidence>
<keyword evidence="3" id="KW-1185">Reference proteome</keyword>
<comment type="caution">
    <text evidence="2">The sequence shown here is derived from an EMBL/GenBank/DDBJ whole genome shotgun (WGS) entry which is preliminary data.</text>
</comment>
<dbReference type="EMBL" id="RRYP01000860">
    <property type="protein sequence ID" value="TNV86739.1"/>
    <property type="molecule type" value="Genomic_DNA"/>
</dbReference>
<feature type="transmembrane region" description="Helical" evidence="1">
    <location>
        <begin position="39"/>
        <end position="56"/>
    </location>
</feature>
<keyword evidence="1" id="KW-0472">Membrane</keyword>
<evidence type="ECO:0000313" key="2">
    <source>
        <dbReference type="EMBL" id="TNV86739.1"/>
    </source>
</evidence>
<gene>
    <name evidence="2" type="ORF">FGO68_gene10526</name>
</gene>
<dbReference type="Proteomes" id="UP000785679">
    <property type="component" value="Unassembled WGS sequence"/>
</dbReference>
<keyword evidence="1" id="KW-1133">Transmembrane helix</keyword>
<reference evidence="2" key="1">
    <citation type="submission" date="2019-06" db="EMBL/GenBank/DDBJ databases">
        <authorList>
            <person name="Zheng W."/>
        </authorList>
    </citation>
    <scope>NUCLEOTIDE SEQUENCE</scope>
    <source>
        <strain evidence="2">QDHG01</strain>
    </source>
</reference>
<protein>
    <submittedName>
        <fullName evidence="2">Uncharacterized protein</fullName>
    </submittedName>
</protein>
<name>A0A8J8P6C3_HALGN</name>
<sequence length="217" mass="24786">MLRDFVALQLMSLYLLSLSVQATLVFAKPYEDPKDNKASLFNEAMVTLYLYFLIPLTDFNTYRELRETNGLCLISIVFWTLFANIAMAGVKIARACKMRGCCRQSRAKPEDKYSNVETFKGQDSAQAPINIPTNIIVQTIERTPTAASKVDPHVGPSLQLFSSDENWKFLKPSKERVSKSRRARKELLQPKEVKVRRMKFADAKIDMQGTNELETHQ</sequence>
<dbReference type="AlphaFoldDB" id="A0A8J8P6C3"/>
<keyword evidence="1" id="KW-0812">Transmembrane</keyword>
<evidence type="ECO:0000313" key="3">
    <source>
        <dbReference type="Proteomes" id="UP000785679"/>
    </source>
</evidence>
<accession>A0A8J8P6C3</accession>
<proteinExistence type="predicted"/>